<proteinExistence type="predicted"/>
<evidence type="ECO:0000256" key="5">
    <source>
        <dbReference type="SAM" id="MobiDB-lite"/>
    </source>
</evidence>
<gene>
    <name evidence="7" type="primary">AP1G_ear</name>
</gene>
<dbReference type="GO" id="GO:0006886">
    <property type="term" value="P:intracellular protein transport"/>
    <property type="evidence" value="ECO:0007669"/>
    <property type="project" value="InterPro"/>
</dbReference>
<keyword evidence="3" id="KW-0653">Protein transport</keyword>
<name>A0A0M3SAP2_ISOGA</name>
<dbReference type="PROSITE" id="PS50180">
    <property type="entry name" value="GAE"/>
    <property type="match status" value="1"/>
</dbReference>
<sequence length="193" mass="18940">MGVSAQPSPACSCHCTPHAGGAPTTPGAVRAGAGEASSTGGGGGGGRGSRGGGSGGADGVSSAAGGVEVLRSEGLIVRIALSGGGVVGGSCVAILCYGNDASTPVSNLAAQVAVPKHLRMQLGPPSDTCLPPEPLPGFGPTLPPITQTLRLAQVGRPPYKPLKVRLRLAYEREGKHIVEEATIGPESFGQGMV</sequence>
<dbReference type="InterPro" id="IPR013041">
    <property type="entry name" value="Clathrin_app_Ig-like_sf"/>
</dbReference>
<dbReference type="InterPro" id="IPR008152">
    <property type="entry name" value="Clathrin_a/b/g-adaptin_app_Ig"/>
</dbReference>
<dbReference type="SUPFAM" id="SSF49348">
    <property type="entry name" value="Clathrin adaptor appendage domain"/>
    <property type="match status" value="1"/>
</dbReference>
<feature type="region of interest" description="Disordered" evidence="5">
    <location>
        <begin position="26"/>
        <end position="62"/>
    </location>
</feature>
<dbReference type="AlphaFoldDB" id="A0A0M3SAP2"/>
<dbReference type="SMART" id="SM00809">
    <property type="entry name" value="Alpha_adaptinC2"/>
    <property type="match status" value="1"/>
</dbReference>
<organism evidence="7">
    <name type="scientific">Isochrysis galbana</name>
    <name type="common">Marine planktonic alga</name>
    <dbReference type="NCBI Taxonomy" id="37099"/>
    <lineage>
        <taxon>Eukaryota</taxon>
        <taxon>Haptista</taxon>
        <taxon>Haptophyta</taxon>
        <taxon>Prymnesiophyceae</taxon>
        <taxon>Isochrysidales</taxon>
        <taxon>Isochrysidaceae</taxon>
        <taxon>Isochrysis</taxon>
    </lineage>
</organism>
<accession>A0A0M3SAP2</accession>
<protein>
    <submittedName>
        <fullName evidence="7">Gamma adaptin ear domain protein</fullName>
    </submittedName>
</protein>
<keyword evidence="2" id="KW-0813">Transport</keyword>
<evidence type="ECO:0000256" key="4">
    <source>
        <dbReference type="ARBA" id="ARBA00023034"/>
    </source>
</evidence>
<reference evidence="7" key="1">
    <citation type="journal article" date="2015" name="Protist">
        <title>Losses, Expansions, and Novel Subunit Discovery of Adaptor Protein Complexes in Haptophyte Algae.</title>
        <authorList>
            <person name="Lee L.J.Y."/>
            <person name="Klute M.J."/>
            <person name="Herman E.K."/>
            <person name="Read B."/>
            <person name="Dacks J.B."/>
        </authorList>
    </citation>
    <scope>NUCLEOTIDE SEQUENCE</scope>
</reference>
<dbReference type="InterPro" id="IPR008153">
    <property type="entry name" value="GAE_dom"/>
</dbReference>
<evidence type="ECO:0000259" key="6">
    <source>
        <dbReference type="PROSITE" id="PS50180"/>
    </source>
</evidence>
<dbReference type="GO" id="GO:0005794">
    <property type="term" value="C:Golgi apparatus"/>
    <property type="evidence" value="ECO:0007669"/>
    <property type="project" value="UniProtKB-SubCell"/>
</dbReference>
<dbReference type="GO" id="GO:0016192">
    <property type="term" value="P:vesicle-mediated transport"/>
    <property type="evidence" value="ECO:0007669"/>
    <property type="project" value="InterPro"/>
</dbReference>
<evidence type="ECO:0000313" key="7">
    <source>
        <dbReference type="EMBL" id="ALD47959.1"/>
    </source>
</evidence>
<feature type="domain" description="GAE" evidence="6">
    <location>
        <begin position="62"/>
        <end position="187"/>
    </location>
</feature>
<dbReference type="EMBL" id="KP892626">
    <property type="protein sequence ID" value="ALD47959.1"/>
    <property type="molecule type" value="Genomic_DNA"/>
</dbReference>
<evidence type="ECO:0000256" key="3">
    <source>
        <dbReference type="ARBA" id="ARBA00022927"/>
    </source>
</evidence>
<evidence type="ECO:0000256" key="1">
    <source>
        <dbReference type="ARBA" id="ARBA00004555"/>
    </source>
</evidence>
<feature type="compositionally biased region" description="Gly residues" evidence="5">
    <location>
        <begin position="39"/>
        <end position="58"/>
    </location>
</feature>
<dbReference type="Gene3D" id="2.60.40.1230">
    <property type="match status" value="1"/>
</dbReference>
<keyword evidence="4" id="KW-0333">Golgi apparatus</keyword>
<comment type="subcellular location">
    <subcellularLocation>
        <location evidence="1">Golgi apparatus</location>
    </subcellularLocation>
</comment>
<dbReference type="Pfam" id="PF02883">
    <property type="entry name" value="Alpha_adaptinC2"/>
    <property type="match status" value="1"/>
</dbReference>
<evidence type="ECO:0000256" key="2">
    <source>
        <dbReference type="ARBA" id="ARBA00022448"/>
    </source>
</evidence>